<gene>
    <name evidence="1" type="ORF">GAJ12_08555</name>
</gene>
<dbReference type="AlphaFoldDB" id="A0A8S7TAF3"/>
<dbReference type="EMBL" id="AASWKX010000008">
    <property type="protein sequence ID" value="EFH6165093.1"/>
    <property type="molecule type" value="Genomic_DNA"/>
</dbReference>
<evidence type="ECO:0000313" key="1">
    <source>
        <dbReference type="EMBL" id="EFH6165093.1"/>
    </source>
</evidence>
<organism evidence="1 2">
    <name type="scientific">Escherichia coli</name>
    <dbReference type="NCBI Taxonomy" id="562"/>
    <lineage>
        <taxon>Bacteria</taxon>
        <taxon>Pseudomonadati</taxon>
        <taxon>Pseudomonadota</taxon>
        <taxon>Gammaproteobacteria</taxon>
        <taxon>Enterobacterales</taxon>
        <taxon>Enterobacteriaceae</taxon>
        <taxon>Escherichia</taxon>
    </lineage>
</organism>
<dbReference type="RefSeq" id="WP_053286214.1">
    <property type="nucleotide sequence ID" value="NZ_AP027963.1"/>
</dbReference>
<evidence type="ECO:0000313" key="2">
    <source>
        <dbReference type="Proteomes" id="UP000537181"/>
    </source>
</evidence>
<comment type="caution">
    <text evidence="1">The sequence shown here is derived from an EMBL/GenBank/DDBJ whole genome shotgun (WGS) entry which is preliminary data.</text>
</comment>
<accession>A0A8S7TAF3</accession>
<proteinExistence type="predicted"/>
<reference evidence="1 2" key="1">
    <citation type="submission" date="2019-12" db="EMBL/GenBank/DDBJ databases">
        <authorList>
            <consortium name="NARMS: The National Antimicrobial Resistance Monitoring System"/>
        </authorList>
    </citation>
    <scope>NUCLEOTIDE SEQUENCE [LARGE SCALE GENOMIC DNA]</scope>
    <source>
        <strain evidence="1 2">CVM N19EC0596</strain>
    </source>
</reference>
<protein>
    <submittedName>
        <fullName evidence="1">Uncharacterized protein</fullName>
    </submittedName>
</protein>
<dbReference type="Proteomes" id="UP000537181">
    <property type="component" value="Unassembled WGS sequence"/>
</dbReference>
<sequence>MGFYYVYQHKEEGLEVEKHLVVSEEYLDRDSAKMARFKHRLNDRGCVFSEIIEAPSPQEVLQKVQPELMSHWI</sequence>
<name>A0A8S7TAF3_ECOLX</name>